<dbReference type="RefSeq" id="WP_205186099.1">
    <property type="nucleotide sequence ID" value="NZ_JAFBFC010000003.1"/>
</dbReference>
<proteinExistence type="predicted"/>
<gene>
    <name evidence="2" type="ORF">JOC83_001639</name>
</gene>
<keyword evidence="2" id="KW-0503">Monooxygenase</keyword>
<feature type="domain" description="ABM" evidence="1">
    <location>
        <begin position="2"/>
        <end position="94"/>
    </location>
</feature>
<dbReference type="EMBL" id="JAFBFC010000003">
    <property type="protein sequence ID" value="MBM7702792.1"/>
    <property type="molecule type" value="Genomic_DNA"/>
</dbReference>
<keyword evidence="3" id="KW-1185">Reference proteome</keyword>
<evidence type="ECO:0000259" key="1">
    <source>
        <dbReference type="PROSITE" id="PS51725"/>
    </source>
</evidence>
<dbReference type="GO" id="GO:0004497">
    <property type="term" value="F:monooxygenase activity"/>
    <property type="evidence" value="ECO:0007669"/>
    <property type="project" value="UniProtKB-KW"/>
</dbReference>
<protein>
    <submittedName>
        <fullName evidence="2">Heme-degrading monooxygenase HmoA</fullName>
    </submittedName>
</protein>
<evidence type="ECO:0000313" key="3">
    <source>
        <dbReference type="Proteomes" id="UP000809829"/>
    </source>
</evidence>
<organism evidence="2 3">
    <name type="scientific">Priestia iocasae</name>
    <dbReference type="NCBI Taxonomy" id="2291674"/>
    <lineage>
        <taxon>Bacteria</taxon>
        <taxon>Bacillati</taxon>
        <taxon>Bacillota</taxon>
        <taxon>Bacilli</taxon>
        <taxon>Bacillales</taxon>
        <taxon>Bacillaceae</taxon>
        <taxon>Priestia</taxon>
    </lineage>
</organism>
<accession>A0ABS2QV35</accession>
<dbReference type="Pfam" id="PF03992">
    <property type="entry name" value="ABM"/>
    <property type="match status" value="1"/>
</dbReference>
<dbReference type="InterPro" id="IPR007138">
    <property type="entry name" value="ABM_dom"/>
</dbReference>
<reference evidence="2 3" key="1">
    <citation type="submission" date="2021-01" db="EMBL/GenBank/DDBJ databases">
        <title>Genomic Encyclopedia of Type Strains, Phase IV (KMG-IV): sequencing the most valuable type-strain genomes for metagenomic binning, comparative biology and taxonomic classification.</title>
        <authorList>
            <person name="Goeker M."/>
        </authorList>
    </citation>
    <scope>NUCLEOTIDE SEQUENCE [LARGE SCALE GENOMIC DNA]</scope>
    <source>
        <strain evidence="2 3">DSM 104297</strain>
    </source>
</reference>
<name>A0ABS2QV35_9BACI</name>
<comment type="caution">
    <text evidence="2">The sequence shown here is derived from an EMBL/GenBank/DDBJ whole genome shotgun (WGS) entry which is preliminary data.</text>
</comment>
<dbReference type="Gene3D" id="3.30.70.100">
    <property type="match status" value="1"/>
</dbReference>
<dbReference type="InterPro" id="IPR011008">
    <property type="entry name" value="Dimeric_a/b-barrel"/>
</dbReference>
<evidence type="ECO:0000313" key="2">
    <source>
        <dbReference type="EMBL" id="MBM7702792.1"/>
    </source>
</evidence>
<dbReference type="Proteomes" id="UP000809829">
    <property type="component" value="Unassembled WGS sequence"/>
</dbReference>
<dbReference type="PROSITE" id="PS51725">
    <property type="entry name" value="ABM"/>
    <property type="match status" value="1"/>
</dbReference>
<sequence>MIIEHAHLTIKGDLHEEFVEAINKGIHYVKDANGYEGYELIQNIENNNQFLLMIAWTTMEDHTEHFVKSEAFAKWEELISPYFSHAPTVLHYHF</sequence>
<dbReference type="SUPFAM" id="SSF54909">
    <property type="entry name" value="Dimeric alpha+beta barrel"/>
    <property type="match status" value="1"/>
</dbReference>
<keyword evidence="2" id="KW-0560">Oxidoreductase</keyword>